<feature type="region of interest" description="Disordered" evidence="5">
    <location>
        <begin position="205"/>
        <end position="230"/>
    </location>
</feature>
<dbReference type="InterPro" id="IPR009057">
    <property type="entry name" value="Homeodomain-like_sf"/>
</dbReference>
<dbReference type="InterPro" id="IPR041642">
    <property type="entry name" value="KstR_C"/>
</dbReference>
<protein>
    <submittedName>
        <fullName evidence="7">TetR/AcrR family transcriptional regulator</fullName>
    </submittedName>
</protein>
<proteinExistence type="predicted"/>
<dbReference type="Pfam" id="PF17925">
    <property type="entry name" value="TetR_C_20"/>
    <property type="match status" value="1"/>
</dbReference>
<evidence type="ECO:0000313" key="8">
    <source>
        <dbReference type="Proteomes" id="UP000565715"/>
    </source>
</evidence>
<evidence type="ECO:0000259" key="6">
    <source>
        <dbReference type="PROSITE" id="PS50977"/>
    </source>
</evidence>
<keyword evidence="2 4" id="KW-0238">DNA-binding</keyword>
<evidence type="ECO:0000256" key="4">
    <source>
        <dbReference type="PROSITE-ProRule" id="PRU00335"/>
    </source>
</evidence>
<evidence type="ECO:0000256" key="5">
    <source>
        <dbReference type="SAM" id="MobiDB-lite"/>
    </source>
</evidence>
<dbReference type="SUPFAM" id="SSF46689">
    <property type="entry name" value="Homeodomain-like"/>
    <property type="match status" value="1"/>
</dbReference>
<dbReference type="PROSITE" id="PS50977">
    <property type="entry name" value="HTH_TETR_2"/>
    <property type="match status" value="1"/>
</dbReference>
<keyword evidence="3" id="KW-0804">Transcription</keyword>
<dbReference type="PANTHER" id="PTHR30055:SF234">
    <property type="entry name" value="HTH-TYPE TRANSCRIPTIONAL REGULATOR BETI"/>
    <property type="match status" value="1"/>
</dbReference>
<feature type="DNA-binding region" description="H-T-H motif" evidence="4">
    <location>
        <begin position="24"/>
        <end position="43"/>
    </location>
</feature>
<dbReference type="Pfam" id="PF00440">
    <property type="entry name" value="TetR_N"/>
    <property type="match status" value="1"/>
</dbReference>
<evidence type="ECO:0000313" key="7">
    <source>
        <dbReference type="EMBL" id="NKY37703.1"/>
    </source>
</evidence>
<dbReference type="AlphaFoldDB" id="A0A846XTA3"/>
<keyword evidence="1" id="KW-0805">Transcription regulation</keyword>
<name>A0A846XTA3_9NOCA</name>
<reference evidence="7 8" key="1">
    <citation type="submission" date="2020-04" db="EMBL/GenBank/DDBJ databases">
        <title>MicrobeNet Type strains.</title>
        <authorList>
            <person name="Nicholson A.C."/>
        </authorList>
    </citation>
    <scope>NUCLEOTIDE SEQUENCE [LARGE SCALE GENOMIC DNA]</scope>
    <source>
        <strain evidence="7 8">DSM 45078</strain>
    </source>
</reference>
<dbReference type="EMBL" id="JAAXOO010000009">
    <property type="protein sequence ID" value="NKY37703.1"/>
    <property type="molecule type" value="Genomic_DNA"/>
</dbReference>
<dbReference type="GO" id="GO:0003700">
    <property type="term" value="F:DNA-binding transcription factor activity"/>
    <property type="evidence" value="ECO:0007669"/>
    <property type="project" value="TreeGrafter"/>
</dbReference>
<gene>
    <name evidence="7" type="ORF">HGA13_32235</name>
</gene>
<keyword evidence="8" id="KW-1185">Reference proteome</keyword>
<dbReference type="PANTHER" id="PTHR30055">
    <property type="entry name" value="HTH-TYPE TRANSCRIPTIONAL REGULATOR RUTR"/>
    <property type="match status" value="1"/>
</dbReference>
<evidence type="ECO:0000256" key="3">
    <source>
        <dbReference type="ARBA" id="ARBA00023163"/>
    </source>
</evidence>
<evidence type="ECO:0000256" key="2">
    <source>
        <dbReference type="ARBA" id="ARBA00023125"/>
    </source>
</evidence>
<dbReference type="Proteomes" id="UP000565715">
    <property type="component" value="Unassembled WGS sequence"/>
</dbReference>
<organism evidence="7 8">
    <name type="scientific">Nocardia speluncae</name>
    <dbReference type="NCBI Taxonomy" id="419477"/>
    <lineage>
        <taxon>Bacteria</taxon>
        <taxon>Bacillati</taxon>
        <taxon>Actinomycetota</taxon>
        <taxon>Actinomycetes</taxon>
        <taxon>Mycobacteriales</taxon>
        <taxon>Nocardiaceae</taxon>
        <taxon>Nocardia</taxon>
    </lineage>
</organism>
<feature type="compositionally biased region" description="Basic and acidic residues" evidence="5">
    <location>
        <begin position="219"/>
        <end position="230"/>
    </location>
</feature>
<dbReference type="InterPro" id="IPR050109">
    <property type="entry name" value="HTH-type_TetR-like_transc_reg"/>
</dbReference>
<dbReference type="Gene3D" id="1.10.357.10">
    <property type="entry name" value="Tetracycline Repressor, domain 2"/>
    <property type="match status" value="1"/>
</dbReference>
<feature type="domain" description="HTH tetR-type" evidence="6">
    <location>
        <begin position="1"/>
        <end position="61"/>
    </location>
</feature>
<comment type="caution">
    <text evidence="7">The sequence shown here is derived from an EMBL/GenBank/DDBJ whole genome shotgun (WGS) entry which is preliminary data.</text>
</comment>
<dbReference type="InterPro" id="IPR001647">
    <property type="entry name" value="HTH_TetR"/>
</dbReference>
<evidence type="ECO:0000256" key="1">
    <source>
        <dbReference type="ARBA" id="ARBA00023015"/>
    </source>
</evidence>
<dbReference type="GO" id="GO:0000976">
    <property type="term" value="F:transcription cis-regulatory region binding"/>
    <property type="evidence" value="ECO:0007669"/>
    <property type="project" value="TreeGrafter"/>
</dbReference>
<sequence>MDTAARILDAVVEIIESDGYDAVQLRAVAKRARVSLTTIYGLHSNRDELILAAVEAWMATHSYVELSPPPRAESLAEGLMRLVRRVFQPWESSPQMAHAFYRARATPGGNRLDRQGFEVVLPAAAHLLDGLDRDYVADIAVVLINLCYTMVGRLVDGTADVPTVLSTLERVVHRLTSDNSGLAARKPSTGAEATGPALDFSLFSLYGPGIDRPGTSPGNHDRPGPPTDRA</sequence>
<accession>A0A846XTA3</accession>